<keyword evidence="1" id="KW-1133">Transmembrane helix</keyword>
<gene>
    <name evidence="2" type="ORF">GM31_07810</name>
</gene>
<name>A0A0L0H263_9ENTR</name>
<comment type="caution">
    <text evidence="2">The sequence shown here is derived from an EMBL/GenBank/DDBJ whole genome shotgun (WGS) entry which is preliminary data.</text>
</comment>
<evidence type="ECO:0000313" key="2">
    <source>
        <dbReference type="EMBL" id="KNC95036.1"/>
    </source>
</evidence>
<feature type="transmembrane region" description="Helical" evidence="1">
    <location>
        <begin position="12"/>
        <end position="35"/>
    </location>
</feature>
<proteinExistence type="predicted"/>
<protein>
    <submittedName>
        <fullName evidence="2">Uncharacterized protein</fullName>
    </submittedName>
</protein>
<keyword evidence="1" id="KW-0812">Transmembrane</keyword>
<feature type="transmembrane region" description="Helical" evidence="1">
    <location>
        <begin position="41"/>
        <end position="60"/>
    </location>
</feature>
<reference evidence="2 3" key="1">
    <citation type="journal article" date="2015" name="Appl. Environ. Microbiol.">
        <title>The Enterobacterium Trabulsiella odontotermitis Presents Novel Adaptations Related to Its Association with Fungus-Growing Termites.</title>
        <authorList>
            <person name="Sapountzis P."/>
            <person name="Gruntjes T."/>
            <person name="Otani S."/>
            <person name="Estevez J."/>
            <person name="da Costa R.R."/>
            <person name="Plunkett G.3rd."/>
            <person name="Perna N.T."/>
            <person name="Poulsen M."/>
        </authorList>
    </citation>
    <scope>NUCLEOTIDE SEQUENCE [LARGE SCALE GENOMIC DNA]</scope>
    <source>
        <strain evidence="2 3">12</strain>
    </source>
</reference>
<sequence>MSKTKKFIKWLLIDNLELDFIITMIIMVAGIVLIYDYGGEYWKPFILIWIIFVGFVYYKIIKVIYK</sequence>
<accession>A0A0L0H263</accession>
<dbReference type="PATRIC" id="fig|379893.4.peg.1594"/>
<dbReference type="Proteomes" id="UP000037393">
    <property type="component" value="Unassembled WGS sequence"/>
</dbReference>
<dbReference type="EMBL" id="JNGI01000017">
    <property type="protein sequence ID" value="KNC95036.1"/>
    <property type="molecule type" value="Genomic_DNA"/>
</dbReference>
<evidence type="ECO:0000256" key="1">
    <source>
        <dbReference type="SAM" id="Phobius"/>
    </source>
</evidence>
<organism evidence="2 3">
    <name type="scientific">Trabulsiella odontotermitis</name>
    <dbReference type="NCBI Taxonomy" id="379893"/>
    <lineage>
        <taxon>Bacteria</taxon>
        <taxon>Pseudomonadati</taxon>
        <taxon>Pseudomonadota</taxon>
        <taxon>Gammaproteobacteria</taxon>
        <taxon>Enterobacterales</taxon>
        <taxon>Enterobacteriaceae</taxon>
        <taxon>Trabulsiella</taxon>
    </lineage>
</organism>
<dbReference type="AlphaFoldDB" id="A0A0L0H263"/>
<keyword evidence="1" id="KW-0472">Membrane</keyword>
<keyword evidence="3" id="KW-1185">Reference proteome</keyword>
<evidence type="ECO:0000313" key="3">
    <source>
        <dbReference type="Proteomes" id="UP000037393"/>
    </source>
</evidence>